<evidence type="ECO:0000259" key="1">
    <source>
        <dbReference type="Pfam" id="PF00534"/>
    </source>
</evidence>
<proteinExistence type="predicted"/>
<dbReference type="InterPro" id="IPR050194">
    <property type="entry name" value="Glycosyltransferase_grp1"/>
</dbReference>
<sequence>MRIAFIYDALYPEVKGGVERRLYELGKRLARKHEVHWYTFNWWGRGGAINRDGIIVHGVGRPAELYRGGIRNPLEALSFSWRLLMAEVDSYDVVDCQEFPYLHAYPSRWKFSGSGAFVITWHEYWGEYWNEYLTTGSSVGGALERNLLKLTENHLAVSLHTLRRLKGLRRLNFGLVPNGIDFEFIRSVEPHPELRYDAVFVGRLIEHKNLELLLRALRLILREVPSFRVGIVGDGPQREKLERMARELGVERNVDFLGFLPTFEEVVSVVKSSRVFAFPSLREGFGIAVLEANAAGLPAVVVDAPMNASVDLVVDGRTGRISRPDPFDFARKLLLVWEDSHRMRRPSVSYARRYDWDNVANQLERYYKGVVNGA</sequence>
<reference evidence="2 3" key="1">
    <citation type="journal article" date="2012" name="J. Bacteriol.">
        <title>Complete Genome Sequence of the Hyperthermophilic Archaeon Thermococcus sp. Strain CL1, Isolated from a Paralvinella sp. Polychaete Worm Collected from a Hydrothermal Vent.</title>
        <authorList>
            <person name="Jung J.H."/>
            <person name="Holden J.F."/>
            <person name="Seo D.H."/>
            <person name="Park K.H."/>
            <person name="Shin H."/>
            <person name="Ryu S."/>
            <person name="Lee J.H."/>
            <person name="Park C.S."/>
        </authorList>
    </citation>
    <scope>NUCLEOTIDE SEQUENCE [LARGE SCALE GENOMIC DNA]</scope>
    <source>
        <strain evidence="3">DSM 27260 / KACC 17922 / CL1</strain>
    </source>
</reference>
<dbReference type="Pfam" id="PF00534">
    <property type="entry name" value="Glycos_transf_1"/>
    <property type="match status" value="1"/>
</dbReference>
<dbReference type="InterPro" id="IPR001296">
    <property type="entry name" value="Glyco_trans_1"/>
</dbReference>
<dbReference type="Proteomes" id="UP000006064">
    <property type="component" value="Chromosome"/>
</dbReference>
<dbReference type="CDD" id="cd03801">
    <property type="entry name" value="GT4_PimA-like"/>
    <property type="match status" value="1"/>
</dbReference>
<dbReference type="RefSeq" id="WP_014788698.1">
    <property type="nucleotide sequence ID" value="NC_018015.1"/>
</dbReference>
<feature type="domain" description="Glycosyl transferase family 1" evidence="1">
    <location>
        <begin position="182"/>
        <end position="346"/>
    </location>
</feature>
<evidence type="ECO:0000313" key="3">
    <source>
        <dbReference type="Proteomes" id="UP000006064"/>
    </source>
</evidence>
<gene>
    <name evidence="2" type="ORF">CL1_0858</name>
</gene>
<dbReference type="HOGENOM" id="CLU_009583_2_2_2"/>
<dbReference type="KEGG" id="thm:CL1_0858"/>
<protein>
    <submittedName>
        <fullName evidence="2">Lps biosynthesis rfbU-like protein</fullName>
    </submittedName>
</protein>
<dbReference type="GO" id="GO:0016757">
    <property type="term" value="F:glycosyltransferase activity"/>
    <property type="evidence" value="ECO:0007669"/>
    <property type="project" value="InterPro"/>
</dbReference>
<name>I3ZTM9_THECF</name>
<dbReference type="AlphaFoldDB" id="I3ZTM9"/>
<dbReference type="STRING" id="163003.CL1_0858"/>
<dbReference type="EMBL" id="CP003651">
    <property type="protein sequence ID" value="AFL95063.1"/>
    <property type="molecule type" value="Genomic_DNA"/>
</dbReference>
<dbReference type="OrthoDB" id="132546at2157"/>
<dbReference type="PANTHER" id="PTHR45947">
    <property type="entry name" value="SULFOQUINOVOSYL TRANSFERASE SQD2"/>
    <property type="match status" value="1"/>
</dbReference>
<dbReference type="GeneID" id="13038557"/>
<dbReference type="SUPFAM" id="SSF53756">
    <property type="entry name" value="UDP-Glycosyltransferase/glycogen phosphorylase"/>
    <property type="match status" value="1"/>
</dbReference>
<dbReference type="PANTHER" id="PTHR45947:SF3">
    <property type="entry name" value="SULFOQUINOVOSYL TRANSFERASE SQD2"/>
    <property type="match status" value="1"/>
</dbReference>
<evidence type="ECO:0000313" key="2">
    <source>
        <dbReference type="EMBL" id="AFL95063.1"/>
    </source>
</evidence>
<keyword evidence="3" id="KW-1185">Reference proteome</keyword>
<organism evidence="2 3">
    <name type="scientific">Thermococcus cleftensis (strain DSM 27260 / KACC 17922 / CL1)</name>
    <dbReference type="NCBI Taxonomy" id="163003"/>
    <lineage>
        <taxon>Archaea</taxon>
        <taxon>Methanobacteriati</taxon>
        <taxon>Methanobacteriota</taxon>
        <taxon>Thermococci</taxon>
        <taxon>Thermococcales</taxon>
        <taxon>Thermococcaceae</taxon>
        <taxon>Thermococcus</taxon>
    </lineage>
</organism>
<dbReference type="Gene3D" id="3.40.50.2000">
    <property type="entry name" value="Glycogen Phosphorylase B"/>
    <property type="match status" value="2"/>
</dbReference>
<accession>I3ZTM9</accession>